<name>A0A4R4KKC9_9BACT</name>
<dbReference type="InterPro" id="IPR001173">
    <property type="entry name" value="Glyco_trans_2-like"/>
</dbReference>
<dbReference type="GO" id="GO:0016740">
    <property type="term" value="F:transferase activity"/>
    <property type="evidence" value="ECO:0007669"/>
    <property type="project" value="UniProtKB-KW"/>
</dbReference>
<organism evidence="2 3">
    <name type="scientific">Arundinibacter roseus</name>
    <dbReference type="NCBI Taxonomy" id="2070510"/>
    <lineage>
        <taxon>Bacteria</taxon>
        <taxon>Pseudomonadati</taxon>
        <taxon>Bacteroidota</taxon>
        <taxon>Cytophagia</taxon>
        <taxon>Cytophagales</taxon>
        <taxon>Spirosomataceae</taxon>
        <taxon>Arundinibacter</taxon>
    </lineage>
</organism>
<dbReference type="OrthoDB" id="6307329at2"/>
<evidence type="ECO:0000259" key="1">
    <source>
        <dbReference type="Pfam" id="PF00535"/>
    </source>
</evidence>
<feature type="domain" description="Glycosyltransferase 2-like" evidence="1">
    <location>
        <begin position="14"/>
        <end position="144"/>
    </location>
</feature>
<keyword evidence="2" id="KW-0808">Transferase</keyword>
<dbReference type="Pfam" id="PF00535">
    <property type="entry name" value="Glycos_transf_2"/>
    <property type="match status" value="1"/>
</dbReference>
<comment type="caution">
    <text evidence="2">The sequence shown here is derived from an EMBL/GenBank/DDBJ whole genome shotgun (WGS) entry which is preliminary data.</text>
</comment>
<dbReference type="EMBL" id="SMJU01000003">
    <property type="protein sequence ID" value="TDB67392.1"/>
    <property type="molecule type" value="Genomic_DNA"/>
</dbReference>
<dbReference type="PANTHER" id="PTHR43685">
    <property type="entry name" value="GLYCOSYLTRANSFERASE"/>
    <property type="match status" value="1"/>
</dbReference>
<dbReference type="SUPFAM" id="SSF53448">
    <property type="entry name" value="Nucleotide-diphospho-sugar transferases"/>
    <property type="match status" value="1"/>
</dbReference>
<dbReference type="CDD" id="cd00761">
    <property type="entry name" value="Glyco_tranf_GTA_type"/>
    <property type="match status" value="1"/>
</dbReference>
<protein>
    <submittedName>
        <fullName evidence="2">Glycosyltransferase</fullName>
    </submittedName>
</protein>
<dbReference type="InterPro" id="IPR050834">
    <property type="entry name" value="Glycosyltransf_2"/>
</dbReference>
<gene>
    <name evidence="2" type="ORF">EZE20_05435</name>
</gene>
<dbReference type="InterPro" id="IPR029044">
    <property type="entry name" value="Nucleotide-diphossugar_trans"/>
</dbReference>
<dbReference type="Gene3D" id="3.90.550.10">
    <property type="entry name" value="Spore Coat Polysaccharide Biosynthesis Protein SpsA, Chain A"/>
    <property type="match status" value="1"/>
</dbReference>
<dbReference type="RefSeq" id="WP_132115328.1">
    <property type="nucleotide sequence ID" value="NZ_SMJU01000003.1"/>
</dbReference>
<sequence>MKLASETRKVPYVSVIITTYNRADVLNNAIESVLSQMYKNIEIIVVDDGSNDNTKSLLESYGDRIIPIFKSNTGKSHSRNTGLSAAKGSLIATLDSDDVWYPDYLEKAIDFLTNEKLDAVFSTCQLHKFKYQHFVNNTYHVFQYKEIREIVLNYCPAPTSGVVMQRTFIGDGWNNLTLEYEDWHLQIACVLKNKNCRVGYISEILWEKREDEVVRNKLKTTPQNQRRQWDTGILLNHLRDDLTKEENSIIQQYQVKDTIRLLIVLIKNRENLTKIWKEICFIFSKPTILVRIVSNALSNKIK</sequence>
<accession>A0A4R4KKC9</accession>
<proteinExistence type="predicted"/>
<dbReference type="PANTHER" id="PTHR43685:SF11">
    <property type="entry name" value="GLYCOSYLTRANSFERASE TAGX-RELATED"/>
    <property type="match status" value="1"/>
</dbReference>
<evidence type="ECO:0000313" key="3">
    <source>
        <dbReference type="Proteomes" id="UP000295706"/>
    </source>
</evidence>
<dbReference type="Proteomes" id="UP000295706">
    <property type="component" value="Unassembled WGS sequence"/>
</dbReference>
<reference evidence="2 3" key="1">
    <citation type="submission" date="2019-02" db="EMBL/GenBank/DDBJ databases">
        <title>Arundinibacter roseus gen. nov., sp. nov., a new member of the family Cytophagaceae.</title>
        <authorList>
            <person name="Szuroczki S."/>
            <person name="Khayer B."/>
            <person name="Sproer C."/>
            <person name="Toumi M."/>
            <person name="Szabo A."/>
            <person name="Felfoldi T."/>
            <person name="Schumann P."/>
            <person name="Toth E."/>
        </authorList>
    </citation>
    <scope>NUCLEOTIDE SEQUENCE [LARGE SCALE GENOMIC DNA]</scope>
    <source>
        <strain evidence="2 3">DMA-k-7a</strain>
    </source>
</reference>
<dbReference type="AlphaFoldDB" id="A0A4R4KKC9"/>
<evidence type="ECO:0000313" key="2">
    <source>
        <dbReference type="EMBL" id="TDB67392.1"/>
    </source>
</evidence>
<keyword evidence="3" id="KW-1185">Reference proteome</keyword>